<keyword evidence="5" id="KW-1185">Reference proteome</keyword>
<dbReference type="Pfam" id="PF02576">
    <property type="entry name" value="RimP_N"/>
    <property type="match status" value="1"/>
</dbReference>
<evidence type="ECO:0000256" key="1">
    <source>
        <dbReference type="ARBA" id="ARBA00022490"/>
    </source>
</evidence>
<proteinExistence type="predicted"/>
<keyword evidence="1" id="KW-0963">Cytoplasm</keyword>
<dbReference type="PANTHER" id="PTHR33867:SF1">
    <property type="entry name" value="RIBOSOME MATURATION FACTOR RIMP"/>
    <property type="match status" value="1"/>
</dbReference>
<dbReference type="PANTHER" id="PTHR33867">
    <property type="entry name" value="RIBOSOME MATURATION FACTOR RIMP"/>
    <property type="match status" value="1"/>
</dbReference>
<dbReference type="Gene3D" id="3.30.300.70">
    <property type="entry name" value="RimP-like superfamily, N-terminal"/>
    <property type="match status" value="1"/>
</dbReference>
<gene>
    <name evidence="4" type="ORF">ANCCEY_15038</name>
</gene>
<keyword evidence="2" id="KW-0690">Ribosome biogenesis</keyword>
<dbReference type="SUPFAM" id="SSF75420">
    <property type="entry name" value="YhbC-like, N-terminal domain"/>
    <property type="match status" value="1"/>
</dbReference>
<dbReference type="NCBIfam" id="NF002531">
    <property type="entry name" value="PRK02001.1"/>
    <property type="match status" value="1"/>
</dbReference>
<accession>A0A0D6L465</accession>
<protein>
    <recommendedName>
        <fullName evidence="3">Ribosome maturation factor RimP N-terminal domain-containing protein</fullName>
    </recommendedName>
</protein>
<dbReference type="GO" id="GO:0042274">
    <property type="term" value="P:ribosomal small subunit biogenesis"/>
    <property type="evidence" value="ECO:0007669"/>
    <property type="project" value="InterPro"/>
</dbReference>
<dbReference type="EMBL" id="KE126898">
    <property type="protein sequence ID" value="EPB65885.1"/>
    <property type="molecule type" value="Genomic_DNA"/>
</dbReference>
<dbReference type="Proteomes" id="UP000054495">
    <property type="component" value="Unassembled WGS sequence"/>
</dbReference>
<dbReference type="InterPro" id="IPR035956">
    <property type="entry name" value="RimP_N_sf"/>
</dbReference>
<dbReference type="InterPro" id="IPR003728">
    <property type="entry name" value="Ribosome_maturation_RimP"/>
</dbReference>
<name>A0A0D6L465_9BILA</name>
<feature type="non-terminal residue" evidence="4">
    <location>
        <position position="112"/>
    </location>
</feature>
<organism evidence="4 5">
    <name type="scientific">Ancylostoma ceylanicum</name>
    <dbReference type="NCBI Taxonomy" id="53326"/>
    <lineage>
        <taxon>Eukaryota</taxon>
        <taxon>Metazoa</taxon>
        <taxon>Ecdysozoa</taxon>
        <taxon>Nematoda</taxon>
        <taxon>Chromadorea</taxon>
        <taxon>Rhabditida</taxon>
        <taxon>Rhabditina</taxon>
        <taxon>Rhabditomorpha</taxon>
        <taxon>Strongyloidea</taxon>
        <taxon>Ancylostomatidae</taxon>
        <taxon>Ancylostomatinae</taxon>
        <taxon>Ancylostoma</taxon>
    </lineage>
</organism>
<reference evidence="4 5" key="1">
    <citation type="submission" date="2013-05" db="EMBL/GenBank/DDBJ databases">
        <title>Draft genome of the parasitic nematode Anyclostoma ceylanicum.</title>
        <authorList>
            <person name="Mitreva M."/>
        </authorList>
    </citation>
    <scope>NUCLEOTIDE SEQUENCE [LARGE SCALE GENOMIC DNA]</scope>
</reference>
<sequence length="112" mass="12501">MINKAQVEELINERIAELDNGLFVVELSISSSNVITVELDKHEGGVSVEDCISVSRNIEHNLDREEQDFELNVSSAGLDRPLRVLPQYRKNIGRTIKVVKQDGAKLEGTLVD</sequence>
<evidence type="ECO:0000259" key="3">
    <source>
        <dbReference type="Pfam" id="PF02576"/>
    </source>
</evidence>
<evidence type="ECO:0000256" key="2">
    <source>
        <dbReference type="ARBA" id="ARBA00022517"/>
    </source>
</evidence>
<evidence type="ECO:0000313" key="4">
    <source>
        <dbReference type="EMBL" id="EPB65885.1"/>
    </source>
</evidence>
<dbReference type="InterPro" id="IPR028989">
    <property type="entry name" value="RimP_N"/>
</dbReference>
<dbReference type="AlphaFoldDB" id="A0A0D6L465"/>
<evidence type="ECO:0000313" key="5">
    <source>
        <dbReference type="Proteomes" id="UP000054495"/>
    </source>
</evidence>
<feature type="domain" description="Ribosome maturation factor RimP N-terminal" evidence="3">
    <location>
        <begin position="10"/>
        <end position="79"/>
    </location>
</feature>